<dbReference type="SUPFAM" id="SSF55729">
    <property type="entry name" value="Acyl-CoA N-acyltransferases (Nat)"/>
    <property type="match status" value="1"/>
</dbReference>
<dbReference type="EMBL" id="VSSQ01001281">
    <property type="protein sequence ID" value="MPM06938.1"/>
    <property type="molecule type" value="Genomic_DNA"/>
</dbReference>
<gene>
    <name evidence="3" type="ORF">SDC9_53241</name>
</gene>
<dbReference type="Pfam" id="PF14268">
    <property type="entry name" value="YoaP"/>
    <property type="match status" value="1"/>
</dbReference>
<comment type="caution">
    <text evidence="3">The sequence shown here is derived from an EMBL/GenBank/DDBJ whole genome shotgun (WGS) entry which is preliminary data.</text>
</comment>
<evidence type="ECO:0000259" key="1">
    <source>
        <dbReference type="Pfam" id="PF00583"/>
    </source>
</evidence>
<feature type="domain" description="YoaP-like" evidence="2">
    <location>
        <begin position="204"/>
        <end position="246"/>
    </location>
</feature>
<dbReference type="Gene3D" id="3.40.630.30">
    <property type="match status" value="1"/>
</dbReference>
<sequence>MEEIITLNYNNIECEHICCSLSDKKGDCGVYLKKEWLKERFDDGLIFNKINVRGKAFIEYIPVENAWAPIEGKNYMFINCFWVSGKFKGRGYANRLLNECIDNCKKRGKNGIITLSSKKKMPFLSDPDYLKYKGFKVCDIANPYYELLYLPFSDKYDSPKFKNHVKYGKNDENGLTLYYSNQCPHTSKYVDLIRKISSEKKVDIKIIKIETKEQAQSSPCPFTTYSLFYNGEFVTNEILSENKFNKLIIEKGLI</sequence>
<dbReference type="AlphaFoldDB" id="A0A644WTY8"/>
<evidence type="ECO:0000313" key="3">
    <source>
        <dbReference type="EMBL" id="MPM06938.1"/>
    </source>
</evidence>
<accession>A0A644WTY8</accession>
<evidence type="ECO:0008006" key="4">
    <source>
        <dbReference type="Google" id="ProtNLM"/>
    </source>
</evidence>
<proteinExistence type="predicted"/>
<dbReference type="CDD" id="cd04301">
    <property type="entry name" value="NAT_SF"/>
    <property type="match status" value="1"/>
</dbReference>
<name>A0A644WTY8_9ZZZZ</name>
<dbReference type="InterPro" id="IPR000182">
    <property type="entry name" value="GNAT_dom"/>
</dbReference>
<reference evidence="3" key="1">
    <citation type="submission" date="2019-08" db="EMBL/GenBank/DDBJ databases">
        <authorList>
            <person name="Kucharzyk K."/>
            <person name="Murdoch R.W."/>
            <person name="Higgins S."/>
            <person name="Loffler F."/>
        </authorList>
    </citation>
    <scope>NUCLEOTIDE SEQUENCE</scope>
</reference>
<dbReference type="Pfam" id="PF00583">
    <property type="entry name" value="Acetyltransf_1"/>
    <property type="match status" value="1"/>
</dbReference>
<organism evidence="3">
    <name type="scientific">bioreactor metagenome</name>
    <dbReference type="NCBI Taxonomy" id="1076179"/>
    <lineage>
        <taxon>unclassified sequences</taxon>
        <taxon>metagenomes</taxon>
        <taxon>ecological metagenomes</taxon>
    </lineage>
</organism>
<protein>
    <recommendedName>
        <fullName evidence="4">YoaP-like domain-containing protein</fullName>
    </recommendedName>
</protein>
<feature type="domain" description="N-acetyltransferase" evidence="1">
    <location>
        <begin position="26"/>
        <end position="115"/>
    </location>
</feature>
<evidence type="ECO:0000259" key="2">
    <source>
        <dbReference type="Pfam" id="PF14268"/>
    </source>
</evidence>
<dbReference type="InterPro" id="IPR016181">
    <property type="entry name" value="Acyl_CoA_acyltransferase"/>
</dbReference>
<dbReference type="InterPro" id="IPR025685">
    <property type="entry name" value="YoaP-like_dom"/>
</dbReference>
<dbReference type="GO" id="GO:0016747">
    <property type="term" value="F:acyltransferase activity, transferring groups other than amino-acyl groups"/>
    <property type="evidence" value="ECO:0007669"/>
    <property type="project" value="InterPro"/>
</dbReference>